<comment type="similarity">
    <text evidence="4 11">Belongs to the dihydroorotate dehydrogenase family. Type 1 subfamily.</text>
</comment>
<dbReference type="Proteomes" id="UP000256328">
    <property type="component" value="Unassembled WGS sequence"/>
</dbReference>
<evidence type="ECO:0000256" key="3">
    <source>
        <dbReference type="ARBA" id="ARBA00004725"/>
    </source>
</evidence>
<protein>
    <recommendedName>
        <fullName evidence="5 11">Dihydroorotate dehydrogenase (fumarate)</fullName>
        <ecNumber evidence="11">1.3.98.1</ecNumber>
    </recommendedName>
    <alternativeName>
        <fullName evidence="11">Dihydroorotate oxidase</fullName>
    </alternativeName>
</protein>
<organism evidence="13 14">
    <name type="scientific">Coleophoma crateriformis</name>
    <dbReference type="NCBI Taxonomy" id="565419"/>
    <lineage>
        <taxon>Eukaryota</taxon>
        <taxon>Fungi</taxon>
        <taxon>Dikarya</taxon>
        <taxon>Ascomycota</taxon>
        <taxon>Pezizomycotina</taxon>
        <taxon>Leotiomycetes</taxon>
        <taxon>Helotiales</taxon>
        <taxon>Dermateaceae</taxon>
        <taxon>Coleophoma</taxon>
    </lineage>
</organism>
<dbReference type="UniPathway" id="UPA00070"/>
<dbReference type="OrthoDB" id="14784at2759"/>
<keyword evidence="9 11" id="KW-0665">Pyrimidine biosynthesis</keyword>
<evidence type="ECO:0000256" key="9">
    <source>
        <dbReference type="ARBA" id="ARBA00022975"/>
    </source>
</evidence>
<dbReference type="Pfam" id="PF01180">
    <property type="entry name" value="DHO_dh"/>
    <property type="match status" value="1"/>
</dbReference>
<dbReference type="InterPro" id="IPR013785">
    <property type="entry name" value="Aldolase_TIM"/>
</dbReference>
<evidence type="ECO:0000313" key="14">
    <source>
        <dbReference type="Proteomes" id="UP000256328"/>
    </source>
</evidence>
<keyword evidence="10 11" id="KW-0560">Oxidoreductase</keyword>
<evidence type="ECO:0000256" key="8">
    <source>
        <dbReference type="ARBA" id="ARBA00022643"/>
    </source>
</evidence>
<reference evidence="13 14" key="1">
    <citation type="journal article" date="2018" name="IMA Fungus">
        <title>IMA Genome-F 9: Draft genome sequence of Annulohypoxylon stygium, Aspergillus mulundensis, Berkeleyomyces basicola (syn. Thielaviopsis basicola), Ceratocystis smalleyi, two Cercospora beticola strains, Coleophoma cylindrospora, Fusarium fracticaudum, Phialophora cf. hyalina, and Morchella septimelata.</title>
        <authorList>
            <person name="Wingfield B.D."/>
            <person name="Bills G.F."/>
            <person name="Dong Y."/>
            <person name="Huang W."/>
            <person name="Nel W.J."/>
            <person name="Swalarsk-Parry B.S."/>
            <person name="Vaghefi N."/>
            <person name="Wilken P.M."/>
            <person name="An Z."/>
            <person name="de Beer Z.W."/>
            <person name="De Vos L."/>
            <person name="Chen L."/>
            <person name="Duong T.A."/>
            <person name="Gao Y."/>
            <person name="Hammerbacher A."/>
            <person name="Kikkert J.R."/>
            <person name="Li Y."/>
            <person name="Li H."/>
            <person name="Li K."/>
            <person name="Li Q."/>
            <person name="Liu X."/>
            <person name="Ma X."/>
            <person name="Naidoo K."/>
            <person name="Pethybridge S.J."/>
            <person name="Sun J."/>
            <person name="Steenkamp E.T."/>
            <person name="van der Nest M.A."/>
            <person name="van Wyk S."/>
            <person name="Wingfield M.J."/>
            <person name="Xiong C."/>
            <person name="Yue Q."/>
            <person name="Zhang X."/>
        </authorList>
    </citation>
    <scope>NUCLEOTIDE SEQUENCE [LARGE SCALE GENOMIC DNA]</scope>
    <source>
        <strain evidence="13 14">BP5796</strain>
    </source>
</reference>
<comment type="cofactor">
    <cofactor evidence="1 11">
        <name>FMN</name>
        <dbReference type="ChEBI" id="CHEBI:58210"/>
    </cofactor>
</comment>
<comment type="function">
    <text evidence="11">Catalyzes the conversion of dihydroorotate to orotate with fumarate as the electron acceptor.</text>
</comment>
<comment type="catalytic activity">
    <reaction evidence="11">
        <text>(S)-dihydroorotate + fumarate = orotate + succinate</text>
        <dbReference type="Rhea" id="RHEA:30059"/>
        <dbReference type="ChEBI" id="CHEBI:29806"/>
        <dbReference type="ChEBI" id="CHEBI:30031"/>
        <dbReference type="ChEBI" id="CHEBI:30839"/>
        <dbReference type="ChEBI" id="CHEBI:30864"/>
        <dbReference type="EC" id="1.3.98.1"/>
    </reaction>
</comment>
<dbReference type="PANTHER" id="PTHR48109">
    <property type="entry name" value="DIHYDROOROTATE DEHYDROGENASE (QUINONE), MITOCHONDRIAL-RELATED"/>
    <property type="match status" value="1"/>
</dbReference>
<name>A0A3D8SNC6_9HELO</name>
<keyword evidence="8 11" id="KW-0288">FMN</keyword>
<proteinExistence type="inferred from homology"/>
<evidence type="ECO:0000256" key="10">
    <source>
        <dbReference type="ARBA" id="ARBA00023002"/>
    </source>
</evidence>
<evidence type="ECO:0000313" key="13">
    <source>
        <dbReference type="EMBL" id="RDW87288.1"/>
    </source>
</evidence>
<dbReference type="InterPro" id="IPR023359">
    <property type="entry name" value="Dihydro_DH_chainA_dom2"/>
</dbReference>
<evidence type="ECO:0000256" key="2">
    <source>
        <dbReference type="ARBA" id="ARBA00004496"/>
    </source>
</evidence>
<keyword evidence="14" id="KW-1185">Reference proteome</keyword>
<dbReference type="AlphaFoldDB" id="A0A3D8SNC6"/>
<dbReference type="GO" id="GO:1990663">
    <property type="term" value="F:dihydroorotate dehydrogenase (fumarate) activity"/>
    <property type="evidence" value="ECO:0007669"/>
    <property type="project" value="UniProtKB-EC"/>
</dbReference>
<feature type="domain" description="Dihydroorotate dehydrogenase catalytic" evidence="12">
    <location>
        <begin position="88"/>
        <end position="346"/>
    </location>
</feature>
<comment type="pathway">
    <text evidence="3 11">Pyrimidine metabolism; UMP biosynthesis via de novo pathway.</text>
</comment>
<dbReference type="GO" id="GO:0005737">
    <property type="term" value="C:cytoplasm"/>
    <property type="evidence" value="ECO:0007669"/>
    <property type="project" value="UniProtKB-SubCell"/>
</dbReference>
<evidence type="ECO:0000256" key="4">
    <source>
        <dbReference type="ARBA" id="ARBA00008008"/>
    </source>
</evidence>
<dbReference type="CDD" id="cd04741">
    <property type="entry name" value="DHOD_1A_like"/>
    <property type="match status" value="1"/>
</dbReference>
<dbReference type="EMBL" id="PDLN01000004">
    <property type="protein sequence ID" value="RDW87288.1"/>
    <property type="molecule type" value="Genomic_DNA"/>
</dbReference>
<dbReference type="GO" id="GO:0006207">
    <property type="term" value="P:'de novo' pyrimidine nucleobase biosynthetic process"/>
    <property type="evidence" value="ECO:0007669"/>
    <property type="project" value="TreeGrafter"/>
</dbReference>
<dbReference type="InterPro" id="IPR050074">
    <property type="entry name" value="DHO_dehydrogenase"/>
</dbReference>
<keyword evidence="6 11" id="KW-0963">Cytoplasm</keyword>
<evidence type="ECO:0000256" key="5">
    <source>
        <dbReference type="ARBA" id="ARBA00021374"/>
    </source>
</evidence>
<dbReference type="Gene3D" id="3.20.20.70">
    <property type="entry name" value="Aldolase class I"/>
    <property type="match status" value="1"/>
</dbReference>
<keyword evidence="7 11" id="KW-0285">Flavoprotein</keyword>
<gene>
    <name evidence="13" type="ORF">BP5796_02982</name>
</gene>
<dbReference type="SUPFAM" id="SSF51395">
    <property type="entry name" value="FMN-linked oxidoreductases"/>
    <property type="match status" value="1"/>
</dbReference>
<dbReference type="Gene3D" id="2.30.26.10">
    <property type="entry name" value="Dihydroorotate Dehydrogenase A, chain A, domain 2"/>
    <property type="match status" value="1"/>
</dbReference>
<comment type="caution">
    <text evidence="13">The sequence shown here is derived from an EMBL/GenBank/DDBJ whole genome shotgun (WGS) entry which is preliminary data.</text>
</comment>
<comment type="subunit">
    <text evidence="11">Homodimer.</text>
</comment>
<evidence type="ECO:0000256" key="7">
    <source>
        <dbReference type="ARBA" id="ARBA00022630"/>
    </source>
</evidence>
<dbReference type="PANTHER" id="PTHR48109:SF1">
    <property type="entry name" value="DIHYDROOROTATE DEHYDROGENASE (FUMARATE)"/>
    <property type="match status" value="1"/>
</dbReference>
<evidence type="ECO:0000256" key="1">
    <source>
        <dbReference type="ARBA" id="ARBA00001917"/>
    </source>
</evidence>
<evidence type="ECO:0000256" key="6">
    <source>
        <dbReference type="ARBA" id="ARBA00022490"/>
    </source>
</evidence>
<dbReference type="InterPro" id="IPR005720">
    <property type="entry name" value="Dihydroorotate_DH_cat"/>
</dbReference>
<comment type="subcellular location">
    <subcellularLocation>
        <location evidence="2 11">Cytoplasm</location>
    </subcellularLocation>
</comment>
<dbReference type="GO" id="GO:0044205">
    <property type="term" value="P:'de novo' UMP biosynthetic process"/>
    <property type="evidence" value="ECO:0007669"/>
    <property type="project" value="UniProtKB-UniPathway"/>
</dbReference>
<accession>A0A3D8SNC6</accession>
<evidence type="ECO:0000256" key="11">
    <source>
        <dbReference type="RuleBase" id="RU364042"/>
    </source>
</evidence>
<sequence length="351" mass="36269">MSSTPGPIEAGSPESFAINPPLLNSSNPWATTLADLTALYACPLTGAVTTRTSLLQGFPHNAAQHQYTFFSGPGGAATARVGEDGRSEVKSGEGCSLNTLGYSPIVLDEYLAMVVEVAAQAASLLTERTTPKPFIVSVTGSAEEVAECYRRIAQVAAQNAQLTLFMEVNLSCPNILDKPPPAYDGAALAEYLRAIAAVKAGVHVGIKTPPYTYQGQYVTLMKTLEEATETCPISFITATNTLGSCLVLNEQNDPALSSASGSGIGGVAGEAIHPLSLGNVKTIRSMLDASPRADIKGISIIGIGGVSDGAGFRRMKSVGAAAVGVGTALGREGVAVFAKITSSLNERDLTF</sequence>
<dbReference type="InterPro" id="IPR033886">
    <property type="entry name" value="DHOD_1A"/>
</dbReference>
<evidence type="ECO:0000259" key="12">
    <source>
        <dbReference type="Pfam" id="PF01180"/>
    </source>
</evidence>
<dbReference type="EC" id="1.3.98.1" evidence="11"/>